<dbReference type="GO" id="GO:0016787">
    <property type="term" value="F:hydrolase activity"/>
    <property type="evidence" value="ECO:0007669"/>
    <property type="project" value="UniProtKB-KW"/>
</dbReference>
<dbReference type="AlphaFoldDB" id="A0A1H9EC44"/>
<evidence type="ECO:0000259" key="5">
    <source>
        <dbReference type="SMART" id="SM00849"/>
    </source>
</evidence>
<protein>
    <submittedName>
        <fullName evidence="6">Glyoxylase, beta-lactamase superfamily II</fullName>
    </submittedName>
</protein>
<keyword evidence="2" id="KW-0479">Metal-binding</keyword>
<sequence>MIQIGEYTISRVEEVILDEATSLFPELGEETLAANRGWLSPNFYNEERGVFLTMVHSWILRSASHTIIIDTAGGDDKDRPLSPRFHRARTGFLERLKAAGIDPEAVDMVILTHLHSDHVGWNTRLAGERWVPTFPNAEHIASRAEVEARDPERGAASRPPASWNVYRDSIQPIIDAGLLRLVEGNEALLPGVSLFPVPGHAPGMMGVRVEADGKVAMFISDVMHQPLQVSYPDWNSRYCEDQDLARLTRAKILDQAAREGALLLPAHFGQPYAGYVRRDGDRYRFEPVETML</sequence>
<dbReference type="CDD" id="cd16277">
    <property type="entry name" value="metallo-hydrolase-like_MBL-fold"/>
    <property type="match status" value="1"/>
</dbReference>
<dbReference type="InterPro" id="IPR001279">
    <property type="entry name" value="Metallo-B-lactamas"/>
</dbReference>
<accession>A0A1H9EC44</accession>
<proteinExistence type="inferred from homology"/>
<dbReference type="PANTHER" id="PTHR42978:SF6">
    <property type="entry name" value="QUORUM-QUENCHING LACTONASE YTNP-RELATED"/>
    <property type="match status" value="1"/>
</dbReference>
<dbReference type="EMBL" id="FOFG01000003">
    <property type="protein sequence ID" value="SEQ23271.1"/>
    <property type="molecule type" value="Genomic_DNA"/>
</dbReference>
<dbReference type="RefSeq" id="WP_092495743.1">
    <property type="nucleotide sequence ID" value="NZ_FOFG01000003.1"/>
</dbReference>
<dbReference type="Pfam" id="PF00753">
    <property type="entry name" value="Lactamase_B"/>
    <property type="match status" value="1"/>
</dbReference>
<keyword evidence="7" id="KW-1185">Reference proteome</keyword>
<dbReference type="OrthoDB" id="9773738at2"/>
<evidence type="ECO:0000256" key="3">
    <source>
        <dbReference type="ARBA" id="ARBA00022801"/>
    </source>
</evidence>
<dbReference type="PANTHER" id="PTHR42978">
    <property type="entry name" value="QUORUM-QUENCHING LACTONASE YTNP-RELATED-RELATED"/>
    <property type="match status" value="1"/>
</dbReference>
<dbReference type="STRING" id="1855383.SAMN05216548_103133"/>
<feature type="domain" description="Metallo-beta-lactamase" evidence="5">
    <location>
        <begin position="54"/>
        <end position="267"/>
    </location>
</feature>
<comment type="similarity">
    <text evidence="1">Belongs to the metallo-beta-lactamase superfamily.</text>
</comment>
<evidence type="ECO:0000313" key="6">
    <source>
        <dbReference type="EMBL" id="SEQ23271.1"/>
    </source>
</evidence>
<keyword evidence="4" id="KW-0862">Zinc</keyword>
<dbReference type="Proteomes" id="UP000199647">
    <property type="component" value="Unassembled WGS sequence"/>
</dbReference>
<evidence type="ECO:0000256" key="2">
    <source>
        <dbReference type="ARBA" id="ARBA00022723"/>
    </source>
</evidence>
<reference evidence="6 7" key="1">
    <citation type="submission" date="2016-10" db="EMBL/GenBank/DDBJ databases">
        <authorList>
            <person name="de Groot N.N."/>
        </authorList>
    </citation>
    <scope>NUCLEOTIDE SEQUENCE [LARGE SCALE GENOMIC DNA]</scope>
    <source>
        <strain evidence="6 7">A52C2</strain>
    </source>
</reference>
<evidence type="ECO:0000256" key="1">
    <source>
        <dbReference type="ARBA" id="ARBA00007749"/>
    </source>
</evidence>
<dbReference type="Gene3D" id="3.60.15.10">
    <property type="entry name" value="Ribonuclease Z/Hydroxyacylglutathione hydrolase-like"/>
    <property type="match status" value="1"/>
</dbReference>
<gene>
    <name evidence="6" type="ORF">SAMN05216548_103133</name>
</gene>
<name>A0A1H9EC44_9HYPH</name>
<dbReference type="SMART" id="SM00849">
    <property type="entry name" value="Lactamase_B"/>
    <property type="match status" value="1"/>
</dbReference>
<dbReference type="SUPFAM" id="SSF56281">
    <property type="entry name" value="Metallo-hydrolase/oxidoreductase"/>
    <property type="match status" value="1"/>
</dbReference>
<evidence type="ECO:0000256" key="4">
    <source>
        <dbReference type="ARBA" id="ARBA00022833"/>
    </source>
</evidence>
<dbReference type="GO" id="GO:0046872">
    <property type="term" value="F:metal ion binding"/>
    <property type="evidence" value="ECO:0007669"/>
    <property type="project" value="UniProtKB-KW"/>
</dbReference>
<organism evidence="6 7">
    <name type="scientific">Faunimonas pinastri</name>
    <dbReference type="NCBI Taxonomy" id="1855383"/>
    <lineage>
        <taxon>Bacteria</taxon>
        <taxon>Pseudomonadati</taxon>
        <taxon>Pseudomonadota</taxon>
        <taxon>Alphaproteobacteria</taxon>
        <taxon>Hyphomicrobiales</taxon>
        <taxon>Afifellaceae</taxon>
        <taxon>Faunimonas</taxon>
    </lineage>
</organism>
<dbReference type="InterPro" id="IPR051013">
    <property type="entry name" value="MBL_superfamily_lactonases"/>
</dbReference>
<dbReference type="InterPro" id="IPR036866">
    <property type="entry name" value="RibonucZ/Hydroxyglut_hydro"/>
</dbReference>
<evidence type="ECO:0000313" key="7">
    <source>
        <dbReference type="Proteomes" id="UP000199647"/>
    </source>
</evidence>
<keyword evidence="3" id="KW-0378">Hydrolase</keyword>